<reference evidence="1" key="1">
    <citation type="submission" date="2022-02" db="EMBL/GenBank/DDBJ databases">
        <title>Vibrio sp. nov, a new bacterium isolated from seawater.</title>
        <authorList>
            <person name="Yuan Y."/>
        </authorList>
    </citation>
    <scope>NUCLEOTIDE SEQUENCE</scope>
    <source>
        <strain evidence="1">ZSDZ65</strain>
    </source>
</reference>
<proteinExistence type="predicted"/>
<sequence>MQIKKDGKGQLYIEWQQAAGGYKRAWVQHREPDRDWANTPEGRYLNVVRIAELGAGPAGNATDFPIFSSLSDEQILIAFVTSVSAITGCELKDE</sequence>
<evidence type="ECO:0000313" key="2">
    <source>
        <dbReference type="Proteomes" id="UP001155587"/>
    </source>
</evidence>
<accession>A0A9X3HXU0</accession>
<keyword evidence="2" id="KW-1185">Reference proteome</keyword>
<comment type="caution">
    <text evidence="1">The sequence shown here is derived from an EMBL/GenBank/DDBJ whole genome shotgun (WGS) entry which is preliminary data.</text>
</comment>
<protein>
    <submittedName>
        <fullName evidence="1">Uncharacterized protein</fullName>
    </submittedName>
</protein>
<evidence type="ECO:0000313" key="1">
    <source>
        <dbReference type="EMBL" id="MCW8347603.1"/>
    </source>
</evidence>
<dbReference type="Proteomes" id="UP001155587">
    <property type="component" value="Unassembled WGS sequence"/>
</dbReference>
<dbReference type="AlphaFoldDB" id="A0A9X3HXU0"/>
<name>A0A9X3HXU0_9VIBR</name>
<dbReference type="EMBL" id="JAKRRY010000023">
    <property type="protein sequence ID" value="MCW8347603.1"/>
    <property type="molecule type" value="Genomic_DNA"/>
</dbReference>
<gene>
    <name evidence="1" type="ORF">MD535_16500</name>
</gene>
<organism evidence="1 2">
    <name type="scientific">Vibrio qingdaonensis</name>
    <dbReference type="NCBI Taxonomy" id="2829491"/>
    <lineage>
        <taxon>Bacteria</taxon>
        <taxon>Pseudomonadati</taxon>
        <taxon>Pseudomonadota</taxon>
        <taxon>Gammaproteobacteria</taxon>
        <taxon>Vibrionales</taxon>
        <taxon>Vibrionaceae</taxon>
        <taxon>Vibrio</taxon>
    </lineage>
</organism>
<dbReference type="RefSeq" id="WP_265676130.1">
    <property type="nucleotide sequence ID" value="NZ_JAKRRY010000023.1"/>
</dbReference>